<dbReference type="RefSeq" id="WP_186745441.1">
    <property type="nucleotide sequence ID" value="NZ_CP060394.1"/>
</dbReference>
<feature type="transmembrane region" description="Helical" evidence="1">
    <location>
        <begin position="441"/>
        <end position="462"/>
    </location>
</feature>
<dbReference type="EMBL" id="CP060394">
    <property type="protein sequence ID" value="QNI33789.1"/>
    <property type="molecule type" value="Genomic_DNA"/>
</dbReference>
<organism evidence="6 7">
    <name type="scientific">Alloacidobacterium dinghuense</name>
    <dbReference type="NCBI Taxonomy" id="2763107"/>
    <lineage>
        <taxon>Bacteria</taxon>
        <taxon>Pseudomonadati</taxon>
        <taxon>Acidobacteriota</taxon>
        <taxon>Terriglobia</taxon>
        <taxon>Terriglobales</taxon>
        <taxon>Acidobacteriaceae</taxon>
        <taxon>Alloacidobacterium</taxon>
    </lineage>
</organism>
<evidence type="ECO:0000259" key="5">
    <source>
        <dbReference type="Pfam" id="PF21070"/>
    </source>
</evidence>
<feature type="domain" description="Type VI secretion system component TssM1 helical" evidence="5">
    <location>
        <begin position="925"/>
        <end position="1008"/>
    </location>
</feature>
<dbReference type="Pfam" id="PF14331">
    <property type="entry name" value="IcmF-related_N"/>
    <property type="match status" value="1"/>
</dbReference>
<dbReference type="KEGG" id="adin:H7849_07680"/>
<evidence type="ECO:0000313" key="7">
    <source>
        <dbReference type="Proteomes" id="UP000515312"/>
    </source>
</evidence>
<accession>A0A7G8BML9</accession>
<feature type="domain" description="Type VI secretion system IcmF C-terminal" evidence="2">
    <location>
        <begin position="1021"/>
        <end position="1093"/>
    </location>
</feature>
<feature type="domain" description="IcmF-related" evidence="3">
    <location>
        <begin position="494"/>
        <end position="796"/>
    </location>
</feature>
<dbReference type="Proteomes" id="UP000515312">
    <property type="component" value="Chromosome"/>
</dbReference>
<keyword evidence="1" id="KW-0472">Membrane</keyword>
<dbReference type="PANTHER" id="PTHR36153">
    <property type="entry name" value="INNER MEMBRANE PROTEIN-RELATED"/>
    <property type="match status" value="1"/>
</dbReference>
<dbReference type="InterPro" id="IPR053156">
    <property type="entry name" value="T6SS_TssM-like"/>
</dbReference>
<evidence type="ECO:0000259" key="4">
    <source>
        <dbReference type="Pfam" id="PF14331"/>
    </source>
</evidence>
<feature type="transmembrane region" description="Helical" evidence="1">
    <location>
        <begin position="34"/>
        <end position="55"/>
    </location>
</feature>
<keyword evidence="7" id="KW-1185">Reference proteome</keyword>
<dbReference type="PANTHER" id="PTHR36153:SF1">
    <property type="entry name" value="TYPE VI SECRETION SYSTEM COMPONENT TSSM1"/>
    <property type="match status" value="1"/>
</dbReference>
<keyword evidence="1" id="KW-1133">Transmembrane helix</keyword>
<evidence type="ECO:0000256" key="1">
    <source>
        <dbReference type="SAM" id="Phobius"/>
    </source>
</evidence>
<dbReference type="InterPro" id="IPR025743">
    <property type="entry name" value="TssM1_N"/>
</dbReference>
<dbReference type="Pfam" id="PF06744">
    <property type="entry name" value="IcmF_C"/>
    <property type="match status" value="1"/>
</dbReference>
<evidence type="ECO:0000259" key="3">
    <source>
        <dbReference type="Pfam" id="PF06761"/>
    </source>
</evidence>
<sequence length="1142" mass="123725">MVSIVISIVIFLLSLVLAWMAGPVLHVEGTALVILRVLLVLLGVAAATTILVLHFRKKKREGSTKNVQGNTELDTLLRDAEKKLASAQRTGAKTLDSLPLLYMLGEANSAKTTTVMKSGLDPELLGGQMYRDQDIVATPVANLWYTQQCVIVEAGDAVRRSPALWSKLIRRTRPKAYRAAMGSQAPIRAAVVCMSCEQFLGASATEAVAASARQNNQMLRDLAQQLGTEVPVYVILTKLDRVPGFTEYVRNLSNEEASQALGIPTARSGVSSGLYAEQATREVTNAVDQLVFSLGEYRLEMLSRENDQRNVDPVYEFPRELRKLRNNLSSYLVELARPSHLNANPYLRGFYFTGVRAHIVEQMVSAPAAVRQTAPADASATRIFSVQQMQAAQAAPAPQVVSQKIAQWAFLPKLFPVVILQDRSALSSTSNSGRTHTFRRIVFGTVSALLLIYLLCLVISYGNNSHLEKQISSAAEALPPRTVPATMLASTQDLSSLDQLRSAVLQLEGYQQNGPPLMYRWGLYHGDSLLEAARRIYFDRFQRLLLTNTQVNIVTMLGGLPATPQAGADYSAAYNPLRAYLITTSNADKSTAEFLTPVMMQYWLNGRTPETEQQKQLAQQQFDFYANELKRGNPYSIAPAMPVVTHARTYLGSFGGYDRIYQNMLAAANKANPSIDFNRIYPGSSVVVVESHVVPGAFSRNGFAFMQDAILHPDRYFSGEAWVLGDQAPPSLDRANLTQELAGRYLADYLSEWRTYLKQASVVRYRGLPDAGQKLQILSNPNSPLLALVCTASHNTAVSNPDIQKAFQPTQALVPADCTEHLVFPSNSGYINALVGLQGAVSQVAQSPNPTDPNAAQPIIGAAVSAHGAVSQASQAFNIDPQAHVEQTVIALMQAPINSVEDAVRGARPEQANGGGKSFCGGFSALMAKFPFAPNSTVEASTAEVGAVFQPGTGSLWQFYDATLKPMLQQQGSTYVPAPNAPIKLNPAFLHFFNQATALSSALYPAGSTSPALNFTANILPSKGIQSVTLAVDAQRLSGANISKQLTWSAQSAQMAQLVANYGSNSLPLQFNGTWALFHLIDKGKVEQPGNPVRLAYPLEIANTPIVVDNTPLVVRIELSGPNAGLLMPGGLAMRCVSEVGR</sequence>
<dbReference type="InterPro" id="IPR010623">
    <property type="entry name" value="IcmF_C"/>
</dbReference>
<dbReference type="Pfam" id="PF21070">
    <property type="entry name" value="IcmF_helical"/>
    <property type="match status" value="1"/>
</dbReference>
<evidence type="ECO:0000313" key="6">
    <source>
        <dbReference type="EMBL" id="QNI33789.1"/>
    </source>
</evidence>
<reference evidence="6 7" key="1">
    <citation type="submission" date="2020-08" db="EMBL/GenBank/DDBJ databases">
        <title>Edaphobacter telluris sp. nov. and Acidobacterium dinghuensis sp. nov., two acidobacteria isolated from forest soil.</title>
        <authorList>
            <person name="Fu J."/>
            <person name="Qiu L."/>
        </authorList>
    </citation>
    <scope>NUCLEOTIDE SEQUENCE [LARGE SCALE GENOMIC DNA]</scope>
    <source>
        <strain evidence="6">4Y35</strain>
    </source>
</reference>
<dbReference type="AlphaFoldDB" id="A0A7G8BML9"/>
<name>A0A7G8BML9_9BACT</name>
<keyword evidence="1" id="KW-0812">Transmembrane</keyword>
<dbReference type="InterPro" id="IPR048677">
    <property type="entry name" value="TssM1_hel"/>
</dbReference>
<feature type="domain" description="Type VI secretion system component TssM1 N-terminal" evidence="4">
    <location>
        <begin position="183"/>
        <end position="442"/>
    </location>
</feature>
<evidence type="ECO:0008006" key="8">
    <source>
        <dbReference type="Google" id="ProtNLM"/>
    </source>
</evidence>
<gene>
    <name evidence="6" type="ORF">H7849_07680</name>
</gene>
<dbReference type="Pfam" id="PF06761">
    <property type="entry name" value="IcmF-related"/>
    <property type="match status" value="1"/>
</dbReference>
<proteinExistence type="predicted"/>
<protein>
    <recommendedName>
        <fullName evidence="8">IcmF-related N-terminal domain-containing protein</fullName>
    </recommendedName>
</protein>
<evidence type="ECO:0000259" key="2">
    <source>
        <dbReference type="Pfam" id="PF06744"/>
    </source>
</evidence>
<dbReference type="InterPro" id="IPR009612">
    <property type="entry name" value="IcmF-rel"/>
</dbReference>